<protein>
    <submittedName>
        <fullName evidence="1">(rape) hypothetical protein</fullName>
    </submittedName>
    <submittedName>
        <fullName evidence="2">BnaCnng29660D protein</fullName>
    </submittedName>
</protein>
<organism evidence="2 3">
    <name type="scientific">Brassica napus</name>
    <name type="common">Rape</name>
    <dbReference type="NCBI Taxonomy" id="3708"/>
    <lineage>
        <taxon>Eukaryota</taxon>
        <taxon>Viridiplantae</taxon>
        <taxon>Streptophyta</taxon>
        <taxon>Embryophyta</taxon>
        <taxon>Tracheophyta</taxon>
        <taxon>Spermatophyta</taxon>
        <taxon>Magnoliopsida</taxon>
        <taxon>eudicotyledons</taxon>
        <taxon>Gunneridae</taxon>
        <taxon>Pentapetalae</taxon>
        <taxon>rosids</taxon>
        <taxon>malvids</taxon>
        <taxon>Brassicales</taxon>
        <taxon>Brassicaceae</taxon>
        <taxon>Brassiceae</taxon>
        <taxon>Brassica</taxon>
    </lineage>
</organism>
<dbReference type="PaxDb" id="3708-A0A078IZF1"/>
<dbReference type="EMBL" id="HG994367">
    <property type="protein sequence ID" value="CAF1709095.1"/>
    <property type="molecule type" value="Genomic_DNA"/>
</dbReference>
<reference evidence="2 3" key="1">
    <citation type="journal article" date="2014" name="Science">
        <title>Plant genetics. Early allopolyploid evolution in the post-Neolithic Brassica napus oilseed genome.</title>
        <authorList>
            <person name="Chalhoub B."/>
            <person name="Denoeud F."/>
            <person name="Liu S."/>
            <person name="Parkin I.A."/>
            <person name="Tang H."/>
            <person name="Wang X."/>
            <person name="Chiquet J."/>
            <person name="Belcram H."/>
            <person name="Tong C."/>
            <person name="Samans B."/>
            <person name="Correa M."/>
            <person name="Da Silva C."/>
            <person name="Just J."/>
            <person name="Falentin C."/>
            <person name="Koh C.S."/>
            <person name="Le Clainche I."/>
            <person name="Bernard M."/>
            <person name="Bento P."/>
            <person name="Noel B."/>
            <person name="Labadie K."/>
            <person name="Alberti A."/>
            <person name="Charles M."/>
            <person name="Arnaud D."/>
            <person name="Guo H."/>
            <person name="Daviaud C."/>
            <person name="Alamery S."/>
            <person name="Jabbari K."/>
            <person name="Zhao M."/>
            <person name="Edger P.P."/>
            <person name="Chelaifa H."/>
            <person name="Tack D."/>
            <person name="Lassalle G."/>
            <person name="Mestiri I."/>
            <person name="Schnel N."/>
            <person name="Le Paslier M.C."/>
            <person name="Fan G."/>
            <person name="Renault V."/>
            <person name="Bayer P.E."/>
            <person name="Golicz A.A."/>
            <person name="Manoli S."/>
            <person name="Lee T.H."/>
            <person name="Thi V.H."/>
            <person name="Chalabi S."/>
            <person name="Hu Q."/>
            <person name="Fan C."/>
            <person name="Tollenaere R."/>
            <person name="Lu Y."/>
            <person name="Battail C."/>
            <person name="Shen J."/>
            <person name="Sidebottom C.H."/>
            <person name="Wang X."/>
            <person name="Canaguier A."/>
            <person name="Chauveau A."/>
            <person name="Berard A."/>
            <person name="Deniot G."/>
            <person name="Guan M."/>
            <person name="Liu Z."/>
            <person name="Sun F."/>
            <person name="Lim Y.P."/>
            <person name="Lyons E."/>
            <person name="Town C.D."/>
            <person name="Bancroft I."/>
            <person name="Wang X."/>
            <person name="Meng J."/>
            <person name="Ma J."/>
            <person name="Pires J.C."/>
            <person name="King G.J."/>
            <person name="Brunel D."/>
            <person name="Delourme R."/>
            <person name="Renard M."/>
            <person name="Aury J.M."/>
            <person name="Adams K.L."/>
            <person name="Batley J."/>
            <person name="Snowdon R.J."/>
            <person name="Tost J."/>
            <person name="Edwards D."/>
            <person name="Zhou Y."/>
            <person name="Hua W."/>
            <person name="Sharpe A.G."/>
            <person name="Paterson A.H."/>
            <person name="Guan C."/>
            <person name="Wincker P."/>
        </authorList>
    </citation>
    <scope>NUCLEOTIDE SEQUENCE [LARGE SCALE GENOMIC DNA]</scope>
    <source>
        <strain evidence="3">cv. Darmor-bzh</strain>
    </source>
</reference>
<keyword evidence="3" id="KW-1185">Reference proteome</keyword>
<dbReference type="PANTHER" id="PTHR48449">
    <property type="entry name" value="DUF1985 DOMAIN-CONTAINING PROTEIN"/>
    <property type="match status" value="1"/>
</dbReference>
<evidence type="ECO:0000313" key="1">
    <source>
        <dbReference type="EMBL" id="CAF1709095.1"/>
    </source>
</evidence>
<dbReference type="AlphaFoldDB" id="A0A078IZF1"/>
<evidence type="ECO:0000313" key="2">
    <source>
        <dbReference type="EMBL" id="CDY55960.1"/>
    </source>
</evidence>
<sequence>MGDSLHVKLTLPELRYMIGSEPSQNDSINKFSSYAYIKTVKNILREVEFNRIRGTFLGPLIKLSERNLKLSAKIAHVFSPKASRQGGEGPRQETERFELDFLQGPHTKVSGSDTTFPLDYVKIAHDIDVLMTYPWGRIAYELLLKPLKNVVDNNLDKNKYELHGFPLAFHLWILESVPLLSPFCTVIPVLDVQPSTPIYLLV</sequence>
<evidence type="ECO:0000313" key="3">
    <source>
        <dbReference type="Proteomes" id="UP000028999"/>
    </source>
</evidence>
<reference evidence="1" key="3">
    <citation type="submission" date="2021-01" db="EMBL/GenBank/DDBJ databases">
        <authorList>
            <consortium name="Genoscope - CEA"/>
            <person name="William W."/>
        </authorList>
    </citation>
    <scope>NUCLEOTIDE SEQUENCE</scope>
</reference>
<dbReference type="Proteomes" id="UP001295469">
    <property type="component" value="Chromosome C03"/>
</dbReference>
<gene>
    <name evidence="2" type="primary">BnaCnng29660D</name>
    <name evidence="1" type="ORF">DARMORV10_C03P72680.1</name>
    <name evidence="2" type="ORF">GSBRNA2T00017558001</name>
</gene>
<dbReference type="Proteomes" id="UP000028999">
    <property type="component" value="Unassembled WGS sequence"/>
</dbReference>
<reference evidence="2" key="2">
    <citation type="submission" date="2014-06" db="EMBL/GenBank/DDBJ databases">
        <authorList>
            <person name="Genoscope - CEA"/>
        </authorList>
    </citation>
    <scope>NUCLEOTIDE SEQUENCE</scope>
</reference>
<dbReference type="EMBL" id="LK033442">
    <property type="protein sequence ID" value="CDY55960.1"/>
    <property type="molecule type" value="Genomic_DNA"/>
</dbReference>
<dbReference type="PANTHER" id="PTHR48449:SF1">
    <property type="entry name" value="DUF1985 DOMAIN-CONTAINING PROTEIN"/>
    <property type="match status" value="1"/>
</dbReference>
<dbReference type="Gramene" id="CDY55960">
    <property type="protein sequence ID" value="CDY55960"/>
    <property type="gene ID" value="GSBRNA2T00017558001"/>
</dbReference>
<accession>A0A078IZF1</accession>
<name>A0A078IZF1_BRANA</name>
<proteinExistence type="predicted"/>